<name>A0A1M5XVP1_9CLOT</name>
<dbReference type="Pfam" id="PF02906">
    <property type="entry name" value="Fe_hyd_lg_C"/>
    <property type="match status" value="1"/>
</dbReference>
<dbReference type="InterPro" id="IPR004108">
    <property type="entry name" value="Fe_hydrogenase_lsu_C"/>
</dbReference>
<reference evidence="2 3" key="1">
    <citation type="submission" date="2016-11" db="EMBL/GenBank/DDBJ databases">
        <authorList>
            <person name="Jaros S."/>
            <person name="Januszkiewicz K."/>
            <person name="Wedrychowicz H."/>
        </authorList>
    </citation>
    <scope>NUCLEOTIDE SEQUENCE [LARGE SCALE GENOMIC DNA]</scope>
    <source>
        <strain evidence="2 3">DSM 8605</strain>
    </source>
</reference>
<dbReference type="AlphaFoldDB" id="A0A1M5XVP1"/>
<accession>A0A1M5XVP1</accession>
<dbReference type="SUPFAM" id="SSF53920">
    <property type="entry name" value="Fe-only hydrogenase"/>
    <property type="match status" value="1"/>
</dbReference>
<sequence length="106" mass="12038">MKSSGVNIIYDVSFGADITTWAYLKAIKDNGLKTVIAQPCPAIVNYIEKYSREIISKLSPIHSPMMCTAIYLRKYADVRDEIAFLSPCIGKLRLMIQIQMDIYNIM</sequence>
<protein>
    <submittedName>
        <fullName evidence="2">Iron only hydrogenase large subunit, C-terminal domain</fullName>
    </submittedName>
</protein>
<gene>
    <name evidence="2" type="ORF">SAMN02745207_03968</name>
</gene>
<feature type="domain" description="Iron hydrogenase large subunit C-terminal" evidence="1">
    <location>
        <begin position="2"/>
        <end position="91"/>
    </location>
</feature>
<evidence type="ECO:0000313" key="2">
    <source>
        <dbReference type="EMBL" id="SHI03792.1"/>
    </source>
</evidence>
<dbReference type="Gene3D" id="3.40.50.1780">
    <property type="match status" value="1"/>
</dbReference>
<keyword evidence="3" id="KW-1185">Reference proteome</keyword>
<organism evidence="2 3">
    <name type="scientific">Clostridium grantii DSM 8605</name>
    <dbReference type="NCBI Taxonomy" id="1121316"/>
    <lineage>
        <taxon>Bacteria</taxon>
        <taxon>Bacillati</taxon>
        <taxon>Bacillota</taxon>
        <taxon>Clostridia</taxon>
        <taxon>Eubacteriales</taxon>
        <taxon>Clostridiaceae</taxon>
        <taxon>Clostridium</taxon>
    </lineage>
</organism>
<dbReference type="Proteomes" id="UP000184447">
    <property type="component" value="Unassembled WGS sequence"/>
</dbReference>
<proteinExistence type="predicted"/>
<dbReference type="EMBL" id="FQXM01000038">
    <property type="protein sequence ID" value="SHI03792.1"/>
    <property type="molecule type" value="Genomic_DNA"/>
</dbReference>
<dbReference type="InterPro" id="IPR009016">
    <property type="entry name" value="Fe_hydrogenase"/>
</dbReference>
<dbReference type="STRING" id="1121316.SAMN02745207_03968"/>
<dbReference type="Gene3D" id="3.40.950.10">
    <property type="entry name" value="Fe-only Hydrogenase (Larger Subunit), Chain L, domain 3"/>
    <property type="match status" value="1"/>
</dbReference>
<dbReference type="RefSeq" id="WP_073340775.1">
    <property type="nucleotide sequence ID" value="NZ_FQXM01000038.1"/>
</dbReference>
<evidence type="ECO:0000313" key="3">
    <source>
        <dbReference type="Proteomes" id="UP000184447"/>
    </source>
</evidence>
<evidence type="ECO:0000259" key="1">
    <source>
        <dbReference type="Pfam" id="PF02906"/>
    </source>
</evidence>